<proteinExistence type="predicted"/>
<gene>
    <name evidence="1" type="ORF">CY34DRAFT_120738</name>
</gene>
<reference evidence="2" key="2">
    <citation type="submission" date="2015-01" db="EMBL/GenBank/DDBJ databases">
        <title>Evolutionary Origins and Diversification of the Mycorrhizal Mutualists.</title>
        <authorList>
            <consortium name="DOE Joint Genome Institute"/>
            <consortium name="Mycorrhizal Genomics Consortium"/>
            <person name="Kohler A."/>
            <person name="Kuo A."/>
            <person name="Nagy L.G."/>
            <person name="Floudas D."/>
            <person name="Copeland A."/>
            <person name="Barry K.W."/>
            <person name="Cichocki N."/>
            <person name="Veneault-Fourrey C."/>
            <person name="LaButti K."/>
            <person name="Lindquist E.A."/>
            <person name="Lipzen A."/>
            <person name="Lundell T."/>
            <person name="Morin E."/>
            <person name="Murat C."/>
            <person name="Riley R."/>
            <person name="Ohm R."/>
            <person name="Sun H."/>
            <person name="Tunlid A."/>
            <person name="Henrissat B."/>
            <person name="Grigoriev I.V."/>
            <person name="Hibbett D.S."/>
            <person name="Martin F."/>
        </authorList>
    </citation>
    <scope>NUCLEOTIDE SEQUENCE [LARGE SCALE GENOMIC DNA]</scope>
    <source>
        <strain evidence="2">UH-Slu-Lm8-n1</strain>
    </source>
</reference>
<organism evidence="1 2">
    <name type="scientific">Suillus luteus UH-Slu-Lm8-n1</name>
    <dbReference type="NCBI Taxonomy" id="930992"/>
    <lineage>
        <taxon>Eukaryota</taxon>
        <taxon>Fungi</taxon>
        <taxon>Dikarya</taxon>
        <taxon>Basidiomycota</taxon>
        <taxon>Agaricomycotina</taxon>
        <taxon>Agaricomycetes</taxon>
        <taxon>Agaricomycetidae</taxon>
        <taxon>Boletales</taxon>
        <taxon>Suillineae</taxon>
        <taxon>Suillaceae</taxon>
        <taxon>Suillus</taxon>
    </lineage>
</organism>
<dbReference type="HOGENOM" id="CLU_2147507_0_0_1"/>
<reference evidence="1 2" key="1">
    <citation type="submission" date="2014-04" db="EMBL/GenBank/DDBJ databases">
        <authorList>
            <consortium name="DOE Joint Genome Institute"/>
            <person name="Kuo A."/>
            <person name="Ruytinx J."/>
            <person name="Rineau F."/>
            <person name="Colpaert J."/>
            <person name="Kohler A."/>
            <person name="Nagy L.G."/>
            <person name="Floudas D."/>
            <person name="Copeland A."/>
            <person name="Barry K.W."/>
            <person name="Cichocki N."/>
            <person name="Veneault-Fourrey C."/>
            <person name="LaButti K."/>
            <person name="Lindquist E.A."/>
            <person name="Lipzen A."/>
            <person name="Lundell T."/>
            <person name="Morin E."/>
            <person name="Murat C."/>
            <person name="Sun H."/>
            <person name="Tunlid A."/>
            <person name="Henrissat B."/>
            <person name="Grigoriev I.V."/>
            <person name="Hibbett D.S."/>
            <person name="Martin F."/>
            <person name="Nordberg H.P."/>
            <person name="Cantor M.N."/>
            <person name="Hua S.X."/>
        </authorList>
    </citation>
    <scope>NUCLEOTIDE SEQUENCE [LARGE SCALE GENOMIC DNA]</scope>
    <source>
        <strain evidence="1 2">UH-Slu-Lm8-n1</strain>
    </source>
</reference>
<protein>
    <submittedName>
        <fullName evidence="1">Uncharacterized protein</fullName>
    </submittedName>
</protein>
<evidence type="ECO:0000313" key="2">
    <source>
        <dbReference type="Proteomes" id="UP000054485"/>
    </source>
</evidence>
<dbReference type="AlphaFoldDB" id="A0A0D0BVN3"/>
<dbReference type="InParanoid" id="A0A0D0BVN3"/>
<accession>A0A0D0BVN3</accession>
<evidence type="ECO:0000313" key="1">
    <source>
        <dbReference type="EMBL" id="KIK49612.1"/>
    </source>
</evidence>
<keyword evidence="2" id="KW-1185">Reference proteome</keyword>
<dbReference type="EMBL" id="KN835132">
    <property type="protein sequence ID" value="KIK49612.1"/>
    <property type="molecule type" value="Genomic_DNA"/>
</dbReference>
<name>A0A0D0BVN3_9AGAM</name>
<dbReference type="Proteomes" id="UP000054485">
    <property type="component" value="Unassembled WGS sequence"/>
</dbReference>
<sequence length="112" mass="12559">MMGSFHAIFSFYYSPLSRCVSFHVPHVLSPVQQVLRTIPRILPTVSTTHTLSNGKFVVCLIGAVVSQLSSAQPSLFPSRDRVNYGDFLRKHLSLLIIISVFKYNCHLLCHGL</sequence>